<evidence type="ECO:0000313" key="8">
    <source>
        <dbReference type="EMBL" id="RSI95734.1"/>
    </source>
</evidence>
<sequence>MTAVYREQWIFWAATNVFSIYLWWGESLQIQGKYLIYLINSLVGWYQWSKAAKQNTDLPN</sequence>
<accession>A0A3R9KVL8</accession>
<dbReference type="PANTHER" id="PTHR36122">
    <property type="entry name" value="NICOTINAMIDE RIBOSIDE TRANSPORTER PNUC"/>
    <property type="match status" value="1"/>
</dbReference>
<dbReference type="EMBL" id="RJOA01000024">
    <property type="protein sequence ID" value="RSI95734.1"/>
    <property type="molecule type" value="Genomic_DNA"/>
</dbReference>
<evidence type="ECO:0000256" key="4">
    <source>
        <dbReference type="ARBA" id="ARBA00022475"/>
    </source>
</evidence>
<keyword evidence="7" id="KW-0472">Membrane</keyword>
<dbReference type="Pfam" id="PF04973">
    <property type="entry name" value="NMN_transporter"/>
    <property type="match status" value="1"/>
</dbReference>
<dbReference type="InterPro" id="IPR006419">
    <property type="entry name" value="NMN_transpt_PnuC"/>
</dbReference>
<dbReference type="Proteomes" id="UP000280535">
    <property type="component" value="Unassembled WGS sequence"/>
</dbReference>
<keyword evidence="3" id="KW-0813">Transport</keyword>
<dbReference type="GO" id="GO:0005886">
    <property type="term" value="C:plasma membrane"/>
    <property type="evidence" value="ECO:0007669"/>
    <property type="project" value="UniProtKB-SubCell"/>
</dbReference>
<protein>
    <submittedName>
        <fullName evidence="8">Nicotinamide riboside transporter PnuC</fullName>
    </submittedName>
</protein>
<evidence type="ECO:0000256" key="2">
    <source>
        <dbReference type="ARBA" id="ARBA00006669"/>
    </source>
</evidence>
<evidence type="ECO:0000256" key="1">
    <source>
        <dbReference type="ARBA" id="ARBA00004651"/>
    </source>
</evidence>
<organism evidence="8 9">
    <name type="scientific">Streptococcus mitis</name>
    <dbReference type="NCBI Taxonomy" id="28037"/>
    <lineage>
        <taxon>Bacteria</taxon>
        <taxon>Bacillati</taxon>
        <taxon>Bacillota</taxon>
        <taxon>Bacilli</taxon>
        <taxon>Lactobacillales</taxon>
        <taxon>Streptococcaceae</taxon>
        <taxon>Streptococcus</taxon>
        <taxon>Streptococcus mitis group</taxon>
    </lineage>
</organism>
<keyword evidence="6" id="KW-1133">Transmembrane helix</keyword>
<gene>
    <name evidence="8" type="primary">pnuC_2</name>
    <name evidence="8" type="ORF">D8843_09005</name>
</gene>
<comment type="similarity">
    <text evidence="2">Belongs to the nicotinamide ribonucleoside (NR) uptake permease (TC 4.B.1) family.</text>
</comment>
<evidence type="ECO:0000313" key="9">
    <source>
        <dbReference type="Proteomes" id="UP000280535"/>
    </source>
</evidence>
<dbReference type="AlphaFoldDB" id="A0A3R9KVL8"/>
<keyword evidence="5" id="KW-0812">Transmembrane</keyword>
<evidence type="ECO:0000256" key="6">
    <source>
        <dbReference type="ARBA" id="ARBA00022989"/>
    </source>
</evidence>
<name>A0A3R9KVL8_STRMT</name>
<comment type="subcellular location">
    <subcellularLocation>
        <location evidence="1">Cell membrane</location>
        <topology evidence="1">Multi-pass membrane protein</topology>
    </subcellularLocation>
</comment>
<evidence type="ECO:0000256" key="5">
    <source>
        <dbReference type="ARBA" id="ARBA00022692"/>
    </source>
</evidence>
<dbReference type="NCBIfam" id="TIGR01528">
    <property type="entry name" value="NMN_trans_PnuC"/>
    <property type="match status" value="1"/>
</dbReference>
<reference evidence="8 9" key="1">
    <citation type="submission" date="2018-11" db="EMBL/GenBank/DDBJ databases">
        <title>Species Designations Belie Phenotypic and Genotypic Heterogeneity in Oral Streptococci.</title>
        <authorList>
            <person name="Velsko I."/>
        </authorList>
    </citation>
    <scope>NUCLEOTIDE SEQUENCE [LARGE SCALE GENOMIC DNA]</scope>
    <source>
        <strain evidence="8 9">BCC49</strain>
    </source>
</reference>
<proteinExistence type="inferred from homology"/>
<evidence type="ECO:0000256" key="3">
    <source>
        <dbReference type="ARBA" id="ARBA00022448"/>
    </source>
</evidence>
<dbReference type="PANTHER" id="PTHR36122:SF2">
    <property type="entry name" value="NICOTINAMIDE RIBOSIDE TRANSPORTER PNUC"/>
    <property type="match status" value="1"/>
</dbReference>
<evidence type="ECO:0000256" key="7">
    <source>
        <dbReference type="ARBA" id="ARBA00023136"/>
    </source>
</evidence>
<keyword evidence="4" id="KW-1003">Cell membrane</keyword>
<comment type="caution">
    <text evidence="8">The sequence shown here is derived from an EMBL/GenBank/DDBJ whole genome shotgun (WGS) entry which is preliminary data.</text>
</comment>
<dbReference type="GO" id="GO:0034257">
    <property type="term" value="F:nicotinamide riboside transmembrane transporter activity"/>
    <property type="evidence" value="ECO:0007669"/>
    <property type="project" value="InterPro"/>
</dbReference>